<gene>
    <name evidence="1" type="ORF">PR017_04920</name>
</gene>
<reference evidence="1 2" key="1">
    <citation type="journal article" date="2018" name="Sci. Rep.">
        <title>Rhizobium tumorigenes sp. nov., a novel plant tumorigenic bacterium isolated from cane gall tumors on thornless blackberry.</title>
        <authorList>
            <person name="Kuzmanovi N."/>
            <person name="Smalla K."/>
            <person name="Gronow S."/>
            <person name="PuBawska J."/>
        </authorList>
    </citation>
    <scope>NUCLEOTIDE SEQUENCE [LARGE SCALE GENOMIC DNA]</scope>
    <source>
        <strain evidence="1 2">1078</strain>
    </source>
</reference>
<reference evidence="2" key="2">
    <citation type="journal article" date="2023" name="MicrobiologyOpen">
        <title>Genomics of the tumorigenes clade of the family Rhizobiaceae and description of Rhizobium rhododendri sp. nov.</title>
        <authorList>
            <person name="Kuzmanovic N."/>
            <person name="diCenzo G.C."/>
            <person name="Bunk B."/>
            <person name="Sproeer C."/>
            <person name="Fruehling A."/>
            <person name="Neumann-Schaal M."/>
            <person name="Overmann J."/>
            <person name="Smalla K."/>
        </authorList>
    </citation>
    <scope>NUCLEOTIDE SEQUENCE [LARGE SCALE GENOMIC DNA]</scope>
    <source>
        <strain evidence="2">1078</strain>
    </source>
</reference>
<dbReference type="RefSeq" id="WP_154677470.1">
    <property type="nucleotide sequence ID" value="NZ_CP117255.1"/>
</dbReference>
<sequence>MVFLLRWMGVGVAGGFVCSKQTVYMIGTQIEAGCGAATKVVVGAAKFVCSLEIPW</sequence>
<proteinExistence type="predicted"/>
<keyword evidence="2" id="KW-1185">Reference proteome</keyword>
<dbReference type="KEGG" id="rtu:PR017_04920"/>
<protein>
    <submittedName>
        <fullName evidence="1">Uncharacterized protein</fullName>
    </submittedName>
</protein>
<evidence type="ECO:0000313" key="1">
    <source>
        <dbReference type="EMBL" id="WFR96477.1"/>
    </source>
</evidence>
<name>A0AAF1KR93_9HYPH</name>
<dbReference type="AlphaFoldDB" id="A0AAF1KR93"/>
<dbReference type="Proteomes" id="UP000249499">
    <property type="component" value="Chromosome"/>
</dbReference>
<evidence type="ECO:0000313" key="2">
    <source>
        <dbReference type="Proteomes" id="UP000249499"/>
    </source>
</evidence>
<accession>A0AAF1KR93</accession>
<organism evidence="1 2">
    <name type="scientific">Rhizobium tumorigenes</name>
    <dbReference type="NCBI Taxonomy" id="2041385"/>
    <lineage>
        <taxon>Bacteria</taxon>
        <taxon>Pseudomonadati</taxon>
        <taxon>Pseudomonadota</taxon>
        <taxon>Alphaproteobacteria</taxon>
        <taxon>Hyphomicrobiales</taxon>
        <taxon>Rhizobiaceae</taxon>
        <taxon>Rhizobium/Agrobacterium group</taxon>
        <taxon>Rhizobium</taxon>
    </lineage>
</organism>
<dbReference type="EMBL" id="CP117255">
    <property type="protein sequence ID" value="WFR96477.1"/>
    <property type="molecule type" value="Genomic_DNA"/>
</dbReference>